<keyword evidence="2" id="KW-1185">Reference proteome</keyword>
<accession>A0A4Y2A377</accession>
<sequence>MRITGSGAMLTKIQEGDFLLAQQLYLLNETNCHPTFEHCGRKGWPDLSFIKGSDFSNSCIWKGLEDYTHSGRNYSLIEAIFSQSHYS</sequence>
<evidence type="ECO:0000313" key="1">
    <source>
        <dbReference type="EMBL" id="GBL74228.1"/>
    </source>
</evidence>
<proteinExistence type="predicted"/>
<comment type="caution">
    <text evidence="1">The sequence shown here is derived from an EMBL/GenBank/DDBJ whole genome shotgun (WGS) entry which is preliminary data.</text>
</comment>
<name>A0A4Y2A377_ARAVE</name>
<dbReference type="AlphaFoldDB" id="A0A4Y2A377"/>
<dbReference type="Proteomes" id="UP000499080">
    <property type="component" value="Unassembled WGS sequence"/>
</dbReference>
<dbReference type="OrthoDB" id="6432697at2759"/>
<organism evidence="1 2">
    <name type="scientific">Araneus ventricosus</name>
    <name type="common">Orbweaver spider</name>
    <name type="synonym">Epeira ventricosa</name>
    <dbReference type="NCBI Taxonomy" id="182803"/>
    <lineage>
        <taxon>Eukaryota</taxon>
        <taxon>Metazoa</taxon>
        <taxon>Ecdysozoa</taxon>
        <taxon>Arthropoda</taxon>
        <taxon>Chelicerata</taxon>
        <taxon>Arachnida</taxon>
        <taxon>Araneae</taxon>
        <taxon>Araneomorphae</taxon>
        <taxon>Entelegynae</taxon>
        <taxon>Araneoidea</taxon>
        <taxon>Araneidae</taxon>
        <taxon>Araneus</taxon>
    </lineage>
</organism>
<dbReference type="EMBL" id="BGPR01000005">
    <property type="protein sequence ID" value="GBL74228.1"/>
    <property type="molecule type" value="Genomic_DNA"/>
</dbReference>
<reference evidence="1 2" key="1">
    <citation type="journal article" date="2019" name="Sci. Rep.">
        <title>Orb-weaving spider Araneus ventricosus genome elucidates the spidroin gene catalogue.</title>
        <authorList>
            <person name="Kono N."/>
            <person name="Nakamura H."/>
            <person name="Ohtoshi R."/>
            <person name="Moran D.A.P."/>
            <person name="Shinohara A."/>
            <person name="Yoshida Y."/>
            <person name="Fujiwara M."/>
            <person name="Mori M."/>
            <person name="Tomita M."/>
            <person name="Arakawa K."/>
        </authorList>
    </citation>
    <scope>NUCLEOTIDE SEQUENCE [LARGE SCALE GENOMIC DNA]</scope>
</reference>
<gene>
    <name evidence="1" type="ORF">AVEN_235236_1</name>
</gene>
<evidence type="ECO:0000313" key="2">
    <source>
        <dbReference type="Proteomes" id="UP000499080"/>
    </source>
</evidence>
<protein>
    <submittedName>
        <fullName evidence="1">Uncharacterized protein</fullName>
    </submittedName>
</protein>